<feature type="non-terminal residue" evidence="1">
    <location>
        <position position="1"/>
    </location>
</feature>
<proteinExistence type="predicted"/>
<dbReference type="EMBL" id="QKWP01002086">
    <property type="protein sequence ID" value="RIB04928.1"/>
    <property type="molecule type" value="Genomic_DNA"/>
</dbReference>
<evidence type="ECO:0000313" key="2">
    <source>
        <dbReference type="Proteomes" id="UP000266673"/>
    </source>
</evidence>
<protein>
    <submittedName>
        <fullName evidence="1">Uncharacterized protein</fullName>
    </submittedName>
</protein>
<organism evidence="1 2">
    <name type="scientific">Gigaspora rosea</name>
    <dbReference type="NCBI Taxonomy" id="44941"/>
    <lineage>
        <taxon>Eukaryota</taxon>
        <taxon>Fungi</taxon>
        <taxon>Fungi incertae sedis</taxon>
        <taxon>Mucoromycota</taxon>
        <taxon>Glomeromycotina</taxon>
        <taxon>Glomeromycetes</taxon>
        <taxon>Diversisporales</taxon>
        <taxon>Gigasporaceae</taxon>
        <taxon>Gigaspora</taxon>
    </lineage>
</organism>
<dbReference type="AlphaFoldDB" id="A0A397U771"/>
<dbReference type="Proteomes" id="UP000266673">
    <property type="component" value="Unassembled WGS sequence"/>
</dbReference>
<gene>
    <name evidence="1" type="ORF">C2G38_2119607</name>
</gene>
<keyword evidence="2" id="KW-1185">Reference proteome</keyword>
<comment type="caution">
    <text evidence="1">The sequence shown here is derived from an EMBL/GenBank/DDBJ whole genome shotgun (WGS) entry which is preliminary data.</text>
</comment>
<reference evidence="1 2" key="1">
    <citation type="submission" date="2018-06" db="EMBL/GenBank/DDBJ databases">
        <title>Comparative genomics reveals the genomic features of Rhizophagus irregularis, R. cerebriforme, R. diaphanum and Gigaspora rosea, and their symbiotic lifestyle signature.</title>
        <authorList>
            <person name="Morin E."/>
            <person name="San Clemente H."/>
            <person name="Chen E.C.H."/>
            <person name="De La Providencia I."/>
            <person name="Hainaut M."/>
            <person name="Kuo A."/>
            <person name="Kohler A."/>
            <person name="Murat C."/>
            <person name="Tang N."/>
            <person name="Roy S."/>
            <person name="Loubradou J."/>
            <person name="Henrissat B."/>
            <person name="Grigoriev I.V."/>
            <person name="Corradi N."/>
            <person name="Roux C."/>
            <person name="Martin F.M."/>
        </authorList>
    </citation>
    <scope>NUCLEOTIDE SEQUENCE [LARGE SCALE GENOMIC DNA]</scope>
    <source>
        <strain evidence="1 2">DAOM 194757</strain>
    </source>
</reference>
<evidence type="ECO:0000313" key="1">
    <source>
        <dbReference type="EMBL" id="RIB04928.1"/>
    </source>
</evidence>
<dbReference type="OrthoDB" id="2419474at2759"/>
<name>A0A397U771_9GLOM</name>
<sequence length="293" mass="33951">ITYKLIFLNGTVKEIEPELKIDPINYCLLNSDNIEYKINKLNYLIMYSNDNIGNNSHKNLVNPITIYPLRKPFILVTYVRTNSSSDPSSYEECGEVIDWDGKIQRFSRNKTYENSWNSLNNWLWQHYSIDEEGNLYNSTNLINLPKISYEDSDTNYSLITIVPTNENGYLAIFNYMNHNFSITPRIGLCAISISDNQTKDNKKSVIFQTEQPIDSVSCDETDSFINCIVSIRFNNGTFNGTFYERIQIYPSGIEFSTQEIYSDQRSLRAKMMSFDMPDNRKSISGSAHYVYVI</sequence>
<accession>A0A397U771</accession>